<gene>
    <name evidence="2" type="ORF">Q8791_26780</name>
</gene>
<dbReference type="Proteomes" id="UP001356095">
    <property type="component" value="Unassembled WGS sequence"/>
</dbReference>
<feature type="domain" description="ER-bound oxygenase mpaB/mpaB'/Rubber oxygenase catalytic" evidence="1">
    <location>
        <begin position="133"/>
        <end position="337"/>
    </location>
</feature>
<dbReference type="InterPro" id="IPR018713">
    <property type="entry name" value="MPAB/Lcp_cat_dom"/>
</dbReference>
<dbReference type="GO" id="GO:0016491">
    <property type="term" value="F:oxidoreductase activity"/>
    <property type="evidence" value="ECO:0007669"/>
    <property type="project" value="UniProtKB-KW"/>
</dbReference>
<dbReference type="EC" id="1.-.-.-" evidence="2"/>
<keyword evidence="2" id="KW-0560">Oxidoreductase</keyword>
<dbReference type="PANTHER" id="PTHR37539">
    <property type="entry name" value="SECRETED PROTEIN-RELATED"/>
    <property type="match status" value="1"/>
</dbReference>
<sequence>MTEQSRWPTERAGRTTVLAQFGQARTDLMHWALTTGDVLADAVVAEMHQIGMKQARPMLSRGIREGLASLTDPPPALEALLRQVESVPGYADDSLFDRGPLAFHTSPLPVHIITLNAGALIRVYESPSISKVLTTTGRLVDSAQRRIQETGAWLAQVMLPGSLRVGHPGYVATLEVRMLHAHMRRLALDRGYDSSADGCPINQVDLGRTWMDFTLTAYTAEALLGFGLSNRELADLYRYWWYVAHLLGIDARLVEGIAGNEAAARLDAVFQTVTGPVTEDSAVLADATLASAASRLHEALKAPRVLARPALNAIARRIHGDSMCQDLRIPPAPIADAWLSPVLSGFALARDRRRRDPRRWQAAIDQNLTVARGLLARPDRPTAYQRGSTGSDD</sequence>
<protein>
    <submittedName>
        <fullName evidence="2">Oxygenase MpaB family protein</fullName>
        <ecNumber evidence="2">1.-.-.-</ecNumber>
    </submittedName>
</protein>
<proteinExistence type="predicted"/>
<dbReference type="Pfam" id="PF09995">
    <property type="entry name" value="MPAB_Lcp_cat"/>
    <property type="match status" value="1"/>
</dbReference>
<dbReference type="InterPro" id="IPR037473">
    <property type="entry name" value="Lcp-like"/>
</dbReference>
<evidence type="ECO:0000313" key="2">
    <source>
        <dbReference type="EMBL" id="MEE2040830.1"/>
    </source>
</evidence>
<evidence type="ECO:0000259" key="1">
    <source>
        <dbReference type="Pfam" id="PF09995"/>
    </source>
</evidence>
<dbReference type="EMBL" id="JAUZMY010000036">
    <property type="protein sequence ID" value="MEE2040830.1"/>
    <property type="molecule type" value="Genomic_DNA"/>
</dbReference>
<comment type="caution">
    <text evidence="2">The sequence shown here is derived from an EMBL/GenBank/DDBJ whole genome shotgun (WGS) entry which is preliminary data.</text>
</comment>
<accession>A0ABU7KF22</accession>
<dbReference type="PANTHER" id="PTHR37539:SF1">
    <property type="entry name" value="ER-BOUND OXYGENASE MPAB_MPAB'_RUBBER OXYGENASE CATALYTIC DOMAIN-CONTAINING PROTEIN"/>
    <property type="match status" value="1"/>
</dbReference>
<evidence type="ECO:0000313" key="3">
    <source>
        <dbReference type="Proteomes" id="UP001356095"/>
    </source>
</evidence>
<dbReference type="RefSeq" id="WP_330094593.1">
    <property type="nucleotide sequence ID" value="NZ_JAUZMY010000036.1"/>
</dbReference>
<keyword evidence="3" id="KW-1185">Reference proteome</keyword>
<organism evidence="2 3">
    <name type="scientific">Nocardiopsis codii</name>
    <dbReference type="NCBI Taxonomy" id="3065942"/>
    <lineage>
        <taxon>Bacteria</taxon>
        <taxon>Bacillati</taxon>
        <taxon>Actinomycetota</taxon>
        <taxon>Actinomycetes</taxon>
        <taxon>Streptosporangiales</taxon>
        <taxon>Nocardiopsidaceae</taxon>
        <taxon>Nocardiopsis</taxon>
    </lineage>
</organism>
<name>A0ABU7KF22_9ACTN</name>
<reference evidence="2 3" key="1">
    <citation type="submission" date="2023-08" db="EMBL/GenBank/DDBJ databases">
        <authorList>
            <person name="Girao M."/>
            <person name="Carvalho M.F."/>
        </authorList>
    </citation>
    <scope>NUCLEOTIDE SEQUENCE [LARGE SCALE GENOMIC DNA]</scope>
    <source>
        <strain evidence="2 3">CT-R113</strain>
    </source>
</reference>